<dbReference type="Proteomes" id="UP001516400">
    <property type="component" value="Unassembled WGS sequence"/>
</dbReference>
<evidence type="ECO:0000256" key="8">
    <source>
        <dbReference type="ARBA" id="ARBA00022848"/>
    </source>
</evidence>
<keyword evidence="6 13" id="KW-0479">Metal-binding</keyword>
<sequence length="491" mass="57313">MNAAVMMMFFWVILVFLYLKMQEKFSYWKIRNIPYVKPIPIFGNLKNFFLGKCNIGQQLASIYLDSNEKLVGIFMLHKPAVLVRDSDLIKTILIRNFECFHNRSASTSVDVEKNPDASTGLMVSKDETWKFIRKTITPAFSFLRLKTMMDNIQVCNNEMISYLLSKTKENREINMRDVALRYGVDTVCSILFGIEANCFKEENAELRLLARNLFDYRIFQRGFNIAMVFISPFISKIFGFDFLHIESVQNLVKILTQCLRDRNMNFRRRNDYLDMLSDAMKKYTGKGNLLCGATETFVAGNEAISSSLCFAFYHLANDLNIQHKLRHEIKEIMAEGKQVTHEQLSQISYLDFFTKELFRMYPIVPFLDRVCKRNFHLENSNIIIEEGMLVYVPLFGILHDPEFYPDPYTFRPERFSDGHLDWSMYFPFGKGPRMCLAKKYTDLVIKMCLVNVLINFKLELSSKSPNEMTLHSRGFSCQPSGDVFLNLYKLD</sequence>
<feature type="signal peptide" evidence="15">
    <location>
        <begin position="1"/>
        <end position="22"/>
    </location>
</feature>
<dbReference type="GO" id="GO:0004497">
    <property type="term" value="F:monooxygenase activity"/>
    <property type="evidence" value="ECO:0007669"/>
    <property type="project" value="UniProtKB-KW"/>
</dbReference>
<keyword evidence="17" id="KW-1185">Reference proteome</keyword>
<evidence type="ECO:0000256" key="4">
    <source>
        <dbReference type="ARBA" id="ARBA00010617"/>
    </source>
</evidence>
<proteinExistence type="inferred from homology"/>
<feature type="chain" id="PRO_5044886371" description="Cytochrome P450" evidence="15">
    <location>
        <begin position="23"/>
        <end position="491"/>
    </location>
</feature>
<dbReference type="SUPFAM" id="SSF48264">
    <property type="entry name" value="Cytochrome P450"/>
    <property type="match status" value="1"/>
</dbReference>
<dbReference type="PANTHER" id="PTHR24292">
    <property type="entry name" value="CYTOCHROME P450"/>
    <property type="match status" value="1"/>
</dbReference>
<dbReference type="InterPro" id="IPR001128">
    <property type="entry name" value="Cyt_P450"/>
</dbReference>
<evidence type="ECO:0000256" key="9">
    <source>
        <dbReference type="ARBA" id="ARBA00023002"/>
    </source>
</evidence>
<accession>A0ABD2MG70</accession>
<dbReference type="InterPro" id="IPR017972">
    <property type="entry name" value="Cyt_P450_CS"/>
</dbReference>
<keyword evidence="8" id="KW-0492">Microsome</keyword>
<evidence type="ECO:0000256" key="5">
    <source>
        <dbReference type="ARBA" id="ARBA00022617"/>
    </source>
</evidence>
<evidence type="ECO:0000313" key="16">
    <source>
        <dbReference type="EMBL" id="KAL3265372.1"/>
    </source>
</evidence>
<dbReference type="GO" id="GO:0046872">
    <property type="term" value="F:metal ion binding"/>
    <property type="evidence" value="ECO:0007669"/>
    <property type="project" value="UniProtKB-KW"/>
</dbReference>
<feature type="binding site" description="axial binding residue" evidence="13">
    <location>
        <position position="435"/>
    </location>
    <ligand>
        <name>heme</name>
        <dbReference type="ChEBI" id="CHEBI:30413"/>
    </ligand>
    <ligandPart>
        <name>Fe</name>
        <dbReference type="ChEBI" id="CHEBI:18248"/>
    </ligandPart>
</feature>
<keyword evidence="5 13" id="KW-0349">Heme</keyword>
<gene>
    <name evidence="16" type="ORF">HHI36_009579</name>
</gene>
<dbReference type="CDD" id="cd11056">
    <property type="entry name" value="CYP6-like"/>
    <property type="match status" value="1"/>
</dbReference>
<evidence type="ECO:0000256" key="12">
    <source>
        <dbReference type="ARBA" id="ARBA00023136"/>
    </source>
</evidence>
<dbReference type="PRINTS" id="PR00463">
    <property type="entry name" value="EP450I"/>
</dbReference>
<dbReference type="FunFam" id="1.10.630.10:FF:000182">
    <property type="entry name" value="Cytochrome P450 3A4"/>
    <property type="match status" value="1"/>
</dbReference>
<comment type="cofactor">
    <cofactor evidence="1 13">
        <name>heme</name>
        <dbReference type="ChEBI" id="CHEBI:30413"/>
    </cofactor>
</comment>
<evidence type="ECO:0000256" key="7">
    <source>
        <dbReference type="ARBA" id="ARBA00022824"/>
    </source>
</evidence>
<dbReference type="InterPro" id="IPR002401">
    <property type="entry name" value="Cyt_P450_E_grp-I"/>
</dbReference>
<evidence type="ECO:0008006" key="18">
    <source>
        <dbReference type="Google" id="ProtNLM"/>
    </source>
</evidence>
<evidence type="ECO:0000256" key="11">
    <source>
        <dbReference type="ARBA" id="ARBA00023033"/>
    </source>
</evidence>
<keyword evidence="11 14" id="KW-0503">Monooxygenase</keyword>
<evidence type="ECO:0000256" key="15">
    <source>
        <dbReference type="SAM" id="SignalP"/>
    </source>
</evidence>
<name>A0ABD2MG70_9CUCU</name>
<protein>
    <recommendedName>
        <fullName evidence="18">Cytochrome P450</fullName>
    </recommendedName>
</protein>
<keyword evidence="15" id="KW-0732">Signal</keyword>
<dbReference type="EMBL" id="JABFTP020000001">
    <property type="protein sequence ID" value="KAL3265372.1"/>
    <property type="molecule type" value="Genomic_DNA"/>
</dbReference>
<evidence type="ECO:0000256" key="2">
    <source>
        <dbReference type="ARBA" id="ARBA00004174"/>
    </source>
</evidence>
<comment type="similarity">
    <text evidence="4 14">Belongs to the cytochrome P450 family.</text>
</comment>
<dbReference type="GO" id="GO:0005789">
    <property type="term" value="C:endoplasmic reticulum membrane"/>
    <property type="evidence" value="ECO:0007669"/>
    <property type="project" value="UniProtKB-SubCell"/>
</dbReference>
<dbReference type="Gene3D" id="1.10.630.10">
    <property type="entry name" value="Cytochrome P450"/>
    <property type="match status" value="1"/>
</dbReference>
<evidence type="ECO:0000256" key="10">
    <source>
        <dbReference type="ARBA" id="ARBA00023004"/>
    </source>
</evidence>
<dbReference type="InterPro" id="IPR050476">
    <property type="entry name" value="Insect_CytP450_Detox"/>
</dbReference>
<keyword evidence="7" id="KW-0256">Endoplasmic reticulum</keyword>
<reference evidence="16 17" key="1">
    <citation type="journal article" date="2021" name="BMC Biol.">
        <title>Horizontally acquired antibacterial genes associated with adaptive radiation of ladybird beetles.</title>
        <authorList>
            <person name="Li H.S."/>
            <person name="Tang X.F."/>
            <person name="Huang Y.H."/>
            <person name="Xu Z.Y."/>
            <person name="Chen M.L."/>
            <person name="Du X.Y."/>
            <person name="Qiu B.Y."/>
            <person name="Chen P.T."/>
            <person name="Zhang W."/>
            <person name="Slipinski A."/>
            <person name="Escalona H.E."/>
            <person name="Waterhouse R.M."/>
            <person name="Zwick A."/>
            <person name="Pang H."/>
        </authorList>
    </citation>
    <scope>NUCLEOTIDE SEQUENCE [LARGE SCALE GENOMIC DNA]</scope>
    <source>
        <strain evidence="16">SYSU2018</strain>
    </source>
</reference>
<dbReference type="PROSITE" id="PS00086">
    <property type="entry name" value="CYTOCHROME_P450"/>
    <property type="match status" value="1"/>
</dbReference>
<keyword evidence="12" id="KW-0472">Membrane</keyword>
<evidence type="ECO:0000256" key="1">
    <source>
        <dbReference type="ARBA" id="ARBA00001971"/>
    </source>
</evidence>
<evidence type="ECO:0000256" key="6">
    <source>
        <dbReference type="ARBA" id="ARBA00022723"/>
    </source>
</evidence>
<dbReference type="PRINTS" id="PR00385">
    <property type="entry name" value="P450"/>
</dbReference>
<keyword evidence="10 13" id="KW-0408">Iron</keyword>
<comment type="subcellular location">
    <subcellularLocation>
        <location evidence="3">Endoplasmic reticulum membrane</location>
        <topology evidence="3">Peripheral membrane protein</topology>
    </subcellularLocation>
    <subcellularLocation>
        <location evidence="2">Microsome membrane</location>
        <topology evidence="2">Peripheral membrane protein</topology>
    </subcellularLocation>
</comment>
<comment type="caution">
    <text evidence="16">The sequence shown here is derived from an EMBL/GenBank/DDBJ whole genome shotgun (WGS) entry which is preliminary data.</text>
</comment>
<dbReference type="PANTHER" id="PTHR24292:SF45">
    <property type="entry name" value="CYTOCHROME P450 6G1-RELATED"/>
    <property type="match status" value="1"/>
</dbReference>
<dbReference type="InterPro" id="IPR036396">
    <property type="entry name" value="Cyt_P450_sf"/>
</dbReference>
<evidence type="ECO:0000256" key="14">
    <source>
        <dbReference type="RuleBase" id="RU000461"/>
    </source>
</evidence>
<evidence type="ECO:0000313" key="17">
    <source>
        <dbReference type="Proteomes" id="UP001516400"/>
    </source>
</evidence>
<evidence type="ECO:0000256" key="3">
    <source>
        <dbReference type="ARBA" id="ARBA00004406"/>
    </source>
</evidence>
<dbReference type="Pfam" id="PF00067">
    <property type="entry name" value="p450"/>
    <property type="match status" value="1"/>
</dbReference>
<dbReference type="AlphaFoldDB" id="A0ABD2MG70"/>
<organism evidence="16 17">
    <name type="scientific">Cryptolaemus montrouzieri</name>
    <dbReference type="NCBI Taxonomy" id="559131"/>
    <lineage>
        <taxon>Eukaryota</taxon>
        <taxon>Metazoa</taxon>
        <taxon>Ecdysozoa</taxon>
        <taxon>Arthropoda</taxon>
        <taxon>Hexapoda</taxon>
        <taxon>Insecta</taxon>
        <taxon>Pterygota</taxon>
        <taxon>Neoptera</taxon>
        <taxon>Endopterygota</taxon>
        <taxon>Coleoptera</taxon>
        <taxon>Polyphaga</taxon>
        <taxon>Cucujiformia</taxon>
        <taxon>Coccinelloidea</taxon>
        <taxon>Coccinellidae</taxon>
        <taxon>Scymninae</taxon>
        <taxon>Scymnini</taxon>
        <taxon>Cryptolaemus</taxon>
    </lineage>
</organism>
<keyword evidence="9 14" id="KW-0560">Oxidoreductase</keyword>
<evidence type="ECO:0000256" key="13">
    <source>
        <dbReference type="PIRSR" id="PIRSR602401-1"/>
    </source>
</evidence>